<reference evidence="2 3" key="1">
    <citation type="journal article" date="2018" name="PLoS Genet.">
        <title>Population sequencing reveals clonal diversity and ancestral inbreeding in the grapevine cultivar Chardonnay.</title>
        <authorList>
            <person name="Roach M.J."/>
            <person name="Johnson D.L."/>
            <person name="Bohlmann J."/>
            <person name="van Vuuren H.J."/>
            <person name="Jones S.J."/>
            <person name="Pretorius I.S."/>
            <person name="Schmidt S.A."/>
            <person name="Borneman A.R."/>
        </authorList>
    </citation>
    <scope>NUCLEOTIDE SEQUENCE [LARGE SCALE GENOMIC DNA]</scope>
    <source>
        <strain evidence="3">cv. Chardonnay</strain>
        <tissue evidence="2">Leaf</tissue>
    </source>
</reference>
<dbReference type="Proteomes" id="UP000288805">
    <property type="component" value="Unassembled WGS sequence"/>
</dbReference>
<evidence type="ECO:0000256" key="1">
    <source>
        <dbReference type="SAM" id="MobiDB-lite"/>
    </source>
</evidence>
<evidence type="ECO:0000313" key="2">
    <source>
        <dbReference type="EMBL" id="RVX00110.1"/>
    </source>
</evidence>
<dbReference type="EMBL" id="QGNW01000083">
    <property type="protein sequence ID" value="RVX00110.1"/>
    <property type="molecule type" value="Genomic_DNA"/>
</dbReference>
<name>A0A438ITN9_VITVI</name>
<dbReference type="AlphaFoldDB" id="A0A438ITN9"/>
<evidence type="ECO:0000313" key="3">
    <source>
        <dbReference type="Proteomes" id="UP000288805"/>
    </source>
</evidence>
<feature type="region of interest" description="Disordered" evidence="1">
    <location>
        <begin position="138"/>
        <end position="165"/>
    </location>
</feature>
<sequence length="308" mass="35129">MSTKGETVIQRMEEPTLQQGHESVPRTDLISPLEKGVRSCTRHPMSNLVSNKNLSSSMIAFSSQLFSIEISNNIQDALEIREWKEPLQQLDVKTVFLNGDLKEKVHLDLPPGFDKRVGSKSQRRKPNFFRFSRVINSGEPSSDRVSLRSPHFLPNHSGQPHRRRISTTPATFSGELSGELSGDVFFQHRPHQEERLEEISNFFKSSEPENPPRAGHAHFSGRLNLTRRRVRPFPATRLLLQPRLTPTSIPTYLVLPSEPCTYLFWGFLSPSALQTAFPAKFRLLFLHPNPCTCLGKCSSTFWWYHVAI</sequence>
<evidence type="ECO:0008006" key="4">
    <source>
        <dbReference type="Google" id="ProtNLM"/>
    </source>
</evidence>
<feature type="region of interest" description="Disordered" evidence="1">
    <location>
        <begin position="1"/>
        <end position="25"/>
    </location>
</feature>
<protein>
    <recommendedName>
        <fullName evidence="4">Reverse transcriptase Ty1/copia-type domain-containing protein</fullName>
    </recommendedName>
</protein>
<proteinExistence type="predicted"/>
<organism evidence="2 3">
    <name type="scientific">Vitis vinifera</name>
    <name type="common">Grape</name>
    <dbReference type="NCBI Taxonomy" id="29760"/>
    <lineage>
        <taxon>Eukaryota</taxon>
        <taxon>Viridiplantae</taxon>
        <taxon>Streptophyta</taxon>
        <taxon>Embryophyta</taxon>
        <taxon>Tracheophyta</taxon>
        <taxon>Spermatophyta</taxon>
        <taxon>Magnoliopsida</taxon>
        <taxon>eudicotyledons</taxon>
        <taxon>Gunneridae</taxon>
        <taxon>Pentapetalae</taxon>
        <taxon>rosids</taxon>
        <taxon>Vitales</taxon>
        <taxon>Vitaceae</taxon>
        <taxon>Viteae</taxon>
        <taxon>Vitis</taxon>
    </lineage>
</organism>
<accession>A0A438ITN9</accession>
<comment type="caution">
    <text evidence="2">The sequence shown here is derived from an EMBL/GenBank/DDBJ whole genome shotgun (WGS) entry which is preliminary data.</text>
</comment>
<gene>
    <name evidence="2" type="ORF">CK203_026615</name>
</gene>